<dbReference type="RefSeq" id="WP_136961626.1">
    <property type="nucleotide sequence ID" value="NZ_CP039690.1"/>
</dbReference>
<gene>
    <name evidence="2" type="ORF">E8M01_19380</name>
</gene>
<keyword evidence="1" id="KW-0732">Signal</keyword>
<feature type="chain" id="PRO_5020949770" description="Agrobacterium tumefaciens protein Atu4866" evidence="1">
    <location>
        <begin position="30"/>
        <end position="120"/>
    </location>
</feature>
<evidence type="ECO:0000313" key="3">
    <source>
        <dbReference type="Proteomes" id="UP000298781"/>
    </source>
</evidence>
<dbReference type="OrthoDB" id="9810893at2"/>
<protein>
    <recommendedName>
        <fullName evidence="4">Agrobacterium tumefaciens protein Atu4866</fullName>
    </recommendedName>
</protein>
<dbReference type="Proteomes" id="UP000298781">
    <property type="component" value="Chromosome"/>
</dbReference>
<evidence type="ECO:0000313" key="2">
    <source>
        <dbReference type="EMBL" id="QCI66181.1"/>
    </source>
</evidence>
<organism evidence="2 3">
    <name type="scientific">Phreatobacter stygius</name>
    <dbReference type="NCBI Taxonomy" id="1940610"/>
    <lineage>
        <taxon>Bacteria</taxon>
        <taxon>Pseudomonadati</taxon>
        <taxon>Pseudomonadota</taxon>
        <taxon>Alphaproteobacteria</taxon>
        <taxon>Hyphomicrobiales</taxon>
        <taxon>Phreatobacteraceae</taxon>
        <taxon>Phreatobacter</taxon>
    </lineage>
</organism>
<dbReference type="InterPro" id="IPR020955">
    <property type="entry name" value="Uncharacterised_Atu4866"/>
</dbReference>
<sequence>MTSTSTRFNSMFAASVASLMSAGPELAIAETVPAPAATRSAAPTGQTVVGMWVTANGFIRLELLADGRYDEARGQRRSAYRGRYEVRGPQLHFVDDSGFTASGIISNGVLSVGGDEFRRE</sequence>
<proteinExistence type="predicted"/>
<dbReference type="Pfam" id="PF11512">
    <property type="entry name" value="Atu4866"/>
    <property type="match status" value="1"/>
</dbReference>
<evidence type="ECO:0000256" key="1">
    <source>
        <dbReference type="SAM" id="SignalP"/>
    </source>
</evidence>
<feature type="signal peptide" evidence="1">
    <location>
        <begin position="1"/>
        <end position="29"/>
    </location>
</feature>
<reference evidence="2 3" key="1">
    <citation type="submission" date="2019-04" db="EMBL/GenBank/DDBJ databases">
        <title>Phreatobacter aquaticus sp. nov.</title>
        <authorList>
            <person name="Choi A."/>
        </authorList>
    </citation>
    <scope>NUCLEOTIDE SEQUENCE [LARGE SCALE GENOMIC DNA]</scope>
    <source>
        <strain evidence="2 3">KCTC 52518</strain>
    </source>
</reference>
<dbReference type="KEGG" id="pstg:E8M01_19380"/>
<keyword evidence="3" id="KW-1185">Reference proteome</keyword>
<dbReference type="AlphaFoldDB" id="A0A4D7B0E0"/>
<dbReference type="Gene3D" id="2.40.128.290">
    <property type="entry name" value="Uncharacterised protein Atu4866, PF11512"/>
    <property type="match status" value="1"/>
</dbReference>
<dbReference type="EMBL" id="CP039690">
    <property type="protein sequence ID" value="QCI66181.1"/>
    <property type="molecule type" value="Genomic_DNA"/>
</dbReference>
<dbReference type="InterPro" id="IPR038646">
    <property type="entry name" value="Atu4866-like_sf"/>
</dbReference>
<evidence type="ECO:0008006" key="4">
    <source>
        <dbReference type="Google" id="ProtNLM"/>
    </source>
</evidence>
<accession>A0A4D7B0E0</accession>
<name>A0A4D7B0E0_9HYPH</name>